<name>A0A5B7EWN6_PORTR</name>
<gene>
    <name evidence="1" type="ORF">E2C01_031083</name>
</gene>
<keyword evidence="2" id="KW-1185">Reference proteome</keyword>
<accession>A0A5B7EWN6</accession>
<proteinExistence type="predicted"/>
<dbReference type="Proteomes" id="UP000324222">
    <property type="component" value="Unassembled WGS sequence"/>
</dbReference>
<protein>
    <submittedName>
        <fullName evidence="1">Uncharacterized protein</fullName>
    </submittedName>
</protein>
<comment type="caution">
    <text evidence="1">The sequence shown here is derived from an EMBL/GenBank/DDBJ whole genome shotgun (WGS) entry which is preliminary data.</text>
</comment>
<sequence>MGCWGQRVWRRRGLWETRREGTAGWGKTLSDKRRLRSMEIYGTQHIVIMHVTVDRRRGGERIA</sequence>
<evidence type="ECO:0000313" key="1">
    <source>
        <dbReference type="EMBL" id="MPC37596.1"/>
    </source>
</evidence>
<evidence type="ECO:0000313" key="2">
    <source>
        <dbReference type="Proteomes" id="UP000324222"/>
    </source>
</evidence>
<organism evidence="1 2">
    <name type="scientific">Portunus trituberculatus</name>
    <name type="common">Swimming crab</name>
    <name type="synonym">Neptunus trituberculatus</name>
    <dbReference type="NCBI Taxonomy" id="210409"/>
    <lineage>
        <taxon>Eukaryota</taxon>
        <taxon>Metazoa</taxon>
        <taxon>Ecdysozoa</taxon>
        <taxon>Arthropoda</taxon>
        <taxon>Crustacea</taxon>
        <taxon>Multicrustacea</taxon>
        <taxon>Malacostraca</taxon>
        <taxon>Eumalacostraca</taxon>
        <taxon>Eucarida</taxon>
        <taxon>Decapoda</taxon>
        <taxon>Pleocyemata</taxon>
        <taxon>Brachyura</taxon>
        <taxon>Eubrachyura</taxon>
        <taxon>Portunoidea</taxon>
        <taxon>Portunidae</taxon>
        <taxon>Portuninae</taxon>
        <taxon>Portunus</taxon>
    </lineage>
</organism>
<dbReference type="AlphaFoldDB" id="A0A5B7EWN6"/>
<reference evidence="1 2" key="1">
    <citation type="submission" date="2019-05" db="EMBL/GenBank/DDBJ databases">
        <title>Another draft genome of Portunus trituberculatus and its Hox gene families provides insights of decapod evolution.</title>
        <authorList>
            <person name="Jeong J.-H."/>
            <person name="Song I."/>
            <person name="Kim S."/>
            <person name="Choi T."/>
            <person name="Kim D."/>
            <person name="Ryu S."/>
            <person name="Kim W."/>
        </authorList>
    </citation>
    <scope>NUCLEOTIDE SEQUENCE [LARGE SCALE GENOMIC DNA]</scope>
    <source>
        <tissue evidence="1">Muscle</tissue>
    </source>
</reference>
<dbReference type="EMBL" id="VSRR010003829">
    <property type="protein sequence ID" value="MPC37596.1"/>
    <property type="molecule type" value="Genomic_DNA"/>
</dbReference>